<evidence type="ECO:0000313" key="5">
    <source>
        <dbReference type="EMBL" id="KAJ5483798.1"/>
    </source>
</evidence>
<reference evidence="5" key="1">
    <citation type="submission" date="2022-12" db="EMBL/GenBank/DDBJ databases">
        <authorList>
            <person name="Petersen C."/>
        </authorList>
    </citation>
    <scope>NUCLEOTIDE SEQUENCE</scope>
    <source>
        <strain evidence="5">IBT 17660</strain>
    </source>
</reference>
<evidence type="ECO:0000313" key="6">
    <source>
        <dbReference type="Proteomes" id="UP001147760"/>
    </source>
</evidence>
<reference evidence="5" key="2">
    <citation type="journal article" date="2023" name="IMA Fungus">
        <title>Comparative genomic study of the Penicillium genus elucidates a diverse pangenome and 15 lateral gene transfer events.</title>
        <authorList>
            <person name="Petersen C."/>
            <person name="Sorensen T."/>
            <person name="Nielsen M.R."/>
            <person name="Sondergaard T.E."/>
            <person name="Sorensen J.L."/>
            <person name="Fitzpatrick D.A."/>
            <person name="Frisvad J.C."/>
            <person name="Nielsen K.L."/>
        </authorList>
    </citation>
    <scope>NUCLEOTIDE SEQUENCE</scope>
    <source>
        <strain evidence="5">IBT 17660</strain>
    </source>
</reference>
<evidence type="ECO:0000256" key="3">
    <source>
        <dbReference type="ARBA" id="ARBA00023002"/>
    </source>
</evidence>
<dbReference type="GO" id="GO:0016709">
    <property type="term" value="F:oxidoreductase activity, acting on paired donors, with incorporation or reduction of molecular oxygen, NAD(P)H as one donor, and incorporation of one atom of oxygen"/>
    <property type="evidence" value="ECO:0007669"/>
    <property type="project" value="UniProtKB-ARBA"/>
</dbReference>
<dbReference type="GO" id="GO:0071949">
    <property type="term" value="F:FAD binding"/>
    <property type="evidence" value="ECO:0007669"/>
    <property type="project" value="InterPro"/>
</dbReference>
<dbReference type="Pfam" id="PF01494">
    <property type="entry name" value="FAD_binding_3"/>
    <property type="match status" value="1"/>
</dbReference>
<protein>
    <submittedName>
        <fullName evidence="5">MonooxygenaseFAD-binding</fullName>
    </submittedName>
</protein>
<evidence type="ECO:0000256" key="2">
    <source>
        <dbReference type="ARBA" id="ARBA00022827"/>
    </source>
</evidence>
<keyword evidence="2" id="KW-0274">FAD</keyword>
<dbReference type="InterPro" id="IPR036188">
    <property type="entry name" value="FAD/NAD-bd_sf"/>
</dbReference>
<proteinExistence type="predicted"/>
<dbReference type="EMBL" id="JAPWDO010000002">
    <property type="protein sequence ID" value="KAJ5483798.1"/>
    <property type="molecule type" value="Genomic_DNA"/>
</dbReference>
<keyword evidence="5" id="KW-0503">Monooxygenase</keyword>
<dbReference type="InterPro" id="IPR002938">
    <property type="entry name" value="FAD-bd"/>
</dbReference>
<keyword evidence="1" id="KW-0285">Flavoprotein</keyword>
<evidence type="ECO:0000259" key="4">
    <source>
        <dbReference type="Pfam" id="PF01494"/>
    </source>
</evidence>
<dbReference type="SUPFAM" id="SSF54373">
    <property type="entry name" value="FAD-linked reductases, C-terminal domain"/>
    <property type="match status" value="1"/>
</dbReference>
<dbReference type="InterPro" id="IPR050641">
    <property type="entry name" value="RIFMO-like"/>
</dbReference>
<dbReference type="PRINTS" id="PR00420">
    <property type="entry name" value="RNGMNOXGNASE"/>
</dbReference>
<dbReference type="Gene3D" id="3.50.50.60">
    <property type="entry name" value="FAD/NAD(P)-binding domain"/>
    <property type="match status" value="1"/>
</dbReference>
<dbReference type="OrthoDB" id="1716816at2759"/>
<keyword evidence="6" id="KW-1185">Reference proteome</keyword>
<dbReference type="PANTHER" id="PTHR43004:SF20">
    <property type="entry name" value="2-MONOOXYGENASE, PUTATIVE (AFU_ORTHOLOGUE AFUA_1G13660)-RELATED"/>
    <property type="match status" value="1"/>
</dbReference>
<name>A0A9W9X4M4_9EURO</name>
<dbReference type="Proteomes" id="UP001147760">
    <property type="component" value="Unassembled WGS sequence"/>
</dbReference>
<gene>
    <name evidence="5" type="ORF">N7530_003044</name>
</gene>
<keyword evidence="3" id="KW-0560">Oxidoreductase</keyword>
<sequence length="331" mass="37820">MDIKIWKVERRGRDEAEIGRMSKFGQILLNQGSVEQNFIDHLCAKSKIRVEWNRRAQSLQITASDDDMEAFPIAVGVACLDEHSVSHSANVSQMVHARYLIACDGAHSWVRHKLNVSTDGDDRKSRDWGVLDIDPITDFRISPFLSHQALLYPSPPDIRQACSLQSEPHRSIMMVPRENKLVRFYVRLQEGLKEDSSPFSSDPPRGLAEMAERTMSPYKLTYKYCDWWSYYSLRVVLIRVMTIKTARQIAEDFRPHKRVFLAGDAAHTHSPKGGQGMNVSIQDTYNLVWKLGAVLTEGADPIILETYNTERRSVAKRLMDLDAHLVTAYED</sequence>
<dbReference type="Gene3D" id="3.30.9.10">
    <property type="entry name" value="D-Amino Acid Oxidase, subunit A, domain 2"/>
    <property type="match status" value="1"/>
</dbReference>
<evidence type="ECO:0000256" key="1">
    <source>
        <dbReference type="ARBA" id="ARBA00022630"/>
    </source>
</evidence>
<dbReference type="AlphaFoldDB" id="A0A9W9X4M4"/>
<organism evidence="5 6">
    <name type="scientific">Penicillium desertorum</name>
    <dbReference type="NCBI Taxonomy" id="1303715"/>
    <lineage>
        <taxon>Eukaryota</taxon>
        <taxon>Fungi</taxon>
        <taxon>Dikarya</taxon>
        <taxon>Ascomycota</taxon>
        <taxon>Pezizomycotina</taxon>
        <taxon>Eurotiomycetes</taxon>
        <taxon>Eurotiomycetidae</taxon>
        <taxon>Eurotiales</taxon>
        <taxon>Aspergillaceae</taxon>
        <taxon>Penicillium</taxon>
    </lineage>
</organism>
<feature type="domain" description="FAD-binding" evidence="4">
    <location>
        <begin position="86"/>
        <end position="320"/>
    </location>
</feature>
<accession>A0A9W9X4M4</accession>
<dbReference type="PANTHER" id="PTHR43004">
    <property type="entry name" value="TRK SYSTEM POTASSIUM UPTAKE PROTEIN"/>
    <property type="match status" value="1"/>
</dbReference>
<dbReference type="SUPFAM" id="SSF51905">
    <property type="entry name" value="FAD/NAD(P)-binding domain"/>
    <property type="match status" value="1"/>
</dbReference>
<comment type="caution">
    <text evidence="5">The sequence shown here is derived from an EMBL/GenBank/DDBJ whole genome shotgun (WGS) entry which is preliminary data.</text>
</comment>